<dbReference type="AlphaFoldDB" id="A0A7Y0L7J4"/>
<protein>
    <submittedName>
        <fullName evidence="2">Uncharacterized protein</fullName>
    </submittedName>
</protein>
<reference evidence="2 3" key="1">
    <citation type="submission" date="2020-04" db="EMBL/GenBank/DDBJ databases">
        <authorList>
            <person name="Zhang R."/>
            <person name="Schippers A."/>
        </authorList>
    </citation>
    <scope>NUCLEOTIDE SEQUENCE [LARGE SCALE GENOMIC DNA]</scope>
    <source>
        <strain evidence="2 3">DSM 109850</strain>
    </source>
</reference>
<proteinExistence type="predicted"/>
<dbReference type="EMBL" id="JABBVZ010000108">
    <property type="protein sequence ID" value="NMP24412.1"/>
    <property type="molecule type" value="Genomic_DNA"/>
</dbReference>
<feature type="region of interest" description="Disordered" evidence="1">
    <location>
        <begin position="107"/>
        <end position="136"/>
    </location>
</feature>
<accession>A0A7Y0L7J4</accession>
<evidence type="ECO:0000256" key="1">
    <source>
        <dbReference type="SAM" id="MobiDB-lite"/>
    </source>
</evidence>
<gene>
    <name evidence="2" type="ORF">HIJ39_18990</name>
</gene>
<keyword evidence="3" id="KW-1185">Reference proteome</keyword>
<organism evidence="2 3">
    <name type="scientific">Sulfobacillus harzensis</name>
    <dbReference type="NCBI Taxonomy" id="2729629"/>
    <lineage>
        <taxon>Bacteria</taxon>
        <taxon>Bacillati</taxon>
        <taxon>Bacillota</taxon>
        <taxon>Clostridia</taxon>
        <taxon>Eubacteriales</taxon>
        <taxon>Clostridiales Family XVII. Incertae Sedis</taxon>
        <taxon>Sulfobacillus</taxon>
    </lineage>
</organism>
<evidence type="ECO:0000313" key="2">
    <source>
        <dbReference type="EMBL" id="NMP24412.1"/>
    </source>
</evidence>
<feature type="compositionally biased region" description="Polar residues" evidence="1">
    <location>
        <begin position="109"/>
        <end position="135"/>
    </location>
</feature>
<dbReference type="RefSeq" id="WP_169102508.1">
    <property type="nucleotide sequence ID" value="NZ_JABBVZ010000108.1"/>
</dbReference>
<dbReference type="Proteomes" id="UP000533476">
    <property type="component" value="Unassembled WGS sequence"/>
</dbReference>
<comment type="caution">
    <text evidence="2">The sequence shown here is derived from an EMBL/GenBank/DDBJ whole genome shotgun (WGS) entry which is preliminary data.</text>
</comment>
<sequence>MPTIDQEHALQVTGYWIAYFAARIHAVIHDDALSWPDQRQWLDEVVEDLQDVAQKGCAVTDDNVNRAQRLARAMQAFIFHEGPNPDNDADFVVDTQPVTVNGTPIPHETSATGAVQGTCKSETQAPTTPSSSGHETQVILIPYTRQEGGAAEVWIGRYDKTAYAHMDIPLLALADFAGRDMRDPEGIQEHCDAWHADRILVPTDETAPRWTAYTIASVLLGKPVEV</sequence>
<evidence type="ECO:0000313" key="3">
    <source>
        <dbReference type="Proteomes" id="UP000533476"/>
    </source>
</evidence>
<name>A0A7Y0L7J4_9FIRM</name>